<dbReference type="RefSeq" id="WP_121855124.1">
    <property type="nucleotide sequence ID" value="NZ_CP037952.1"/>
</dbReference>
<name>A0A3A6TJP1_9GAMM</name>
<organism evidence="1 2">
    <name type="scientific">Parashewanella spongiae</name>
    <dbReference type="NCBI Taxonomy" id="342950"/>
    <lineage>
        <taxon>Bacteria</taxon>
        <taxon>Pseudomonadati</taxon>
        <taxon>Pseudomonadota</taxon>
        <taxon>Gammaproteobacteria</taxon>
        <taxon>Alteromonadales</taxon>
        <taxon>Shewanellaceae</taxon>
        <taxon>Parashewanella</taxon>
    </lineage>
</organism>
<dbReference type="AlphaFoldDB" id="A0A3A6TJP1"/>
<gene>
    <name evidence="1" type="ORF">D5R81_18815</name>
</gene>
<dbReference type="EMBL" id="QYYH01000197">
    <property type="protein sequence ID" value="RJY05085.1"/>
    <property type="molecule type" value="Genomic_DNA"/>
</dbReference>
<sequence length="330" mass="37495">MSVLYNENLSIPASTVEVINLLEIDVPIQNEIYELEFKTGSGQLRFYRVHIINNEVESVTRASGFSDVVGFVTGTHGGLTCKSIRKFMNSKLDKLRLKVKENSQEYTVIKNTKCKAILPCSHKFSPVTPSNTLDWLKIAQTRNFGAQTELTLAIVFNLASFERRYYELSVGQPSHRPIDELSLEEIKFKEFIVHGVKSFDLSIKHEMYKLDTRNFEVLKQIKDNVHRLVVINESPLECDEVKAIFGAEGITIDSVDYVENRKKGNRTAQVKGKNKKEEWIKSSANLGKKLLIIDNEISESGIANNLMLHGERSPYQKLVCHSSSKRRATL</sequence>
<evidence type="ECO:0000313" key="1">
    <source>
        <dbReference type="EMBL" id="RJY05085.1"/>
    </source>
</evidence>
<protein>
    <submittedName>
        <fullName evidence="1">Uncharacterized protein</fullName>
    </submittedName>
</protein>
<keyword evidence="2" id="KW-1185">Reference proteome</keyword>
<comment type="caution">
    <text evidence="1">The sequence shown here is derived from an EMBL/GenBank/DDBJ whole genome shotgun (WGS) entry which is preliminary data.</text>
</comment>
<proteinExistence type="predicted"/>
<accession>A0A3A6TJP1</accession>
<dbReference type="Proteomes" id="UP000273022">
    <property type="component" value="Unassembled WGS sequence"/>
</dbReference>
<reference evidence="1 2" key="1">
    <citation type="submission" date="2018-09" db="EMBL/GenBank/DDBJ databases">
        <title>Phylogeny of the Shewanellaceae, and recommendation for two new genera, Pseudoshewanella and Parashewanella.</title>
        <authorList>
            <person name="Wang G."/>
        </authorList>
    </citation>
    <scope>NUCLEOTIDE SEQUENCE [LARGE SCALE GENOMIC DNA]</scope>
    <source>
        <strain evidence="1 2">KCTC 22492</strain>
    </source>
</reference>
<evidence type="ECO:0000313" key="2">
    <source>
        <dbReference type="Proteomes" id="UP000273022"/>
    </source>
</evidence>